<comment type="caution">
    <text evidence="7">The sequence shown here is derived from an EMBL/GenBank/DDBJ whole genome shotgun (WGS) entry which is preliminary data.</text>
</comment>
<dbReference type="InterPro" id="IPR011990">
    <property type="entry name" value="TPR-like_helical_dom_sf"/>
</dbReference>
<evidence type="ECO:0000256" key="4">
    <source>
        <dbReference type="PROSITE-ProRule" id="PRU00339"/>
    </source>
</evidence>
<dbReference type="PANTHER" id="PTHR46035:SF1">
    <property type="entry name" value="TETRATRICOPEPTIDE REPEAT PROTEIN 4"/>
    <property type="match status" value="1"/>
</dbReference>
<evidence type="ECO:0000256" key="5">
    <source>
        <dbReference type="SAM" id="MobiDB-lite"/>
    </source>
</evidence>
<dbReference type="Proteomes" id="UP000708148">
    <property type="component" value="Unassembled WGS sequence"/>
</dbReference>
<evidence type="ECO:0000256" key="2">
    <source>
        <dbReference type="ARBA" id="ARBA00022803"/>
    </source>
</evidence>
<dbReference type="EMBL" id="CAJHUC010002206">
    <property type="protein sequence ID" value="CAD7703396.1"/>
    <property type="molecule type" value="Genomic_DNA"/>
</dbReference>
<dbReference type="InterPro" id="IPR044059">
    <property type="entry name" value="Csn1/TTC4_wheel"/>
</dbReference>
<name>A0A8S1J7U8_9CHLO</name>
<feature type="repeat" description="TPR" evidence="4">
    <location>
        <begin position="94"/>
        <end position="127"/>
    </location>
</feature>
<evidence type="ECO:0000256" key="1">
    <source>
        <dbReference type="ARBA" id="ARBA00022737"/>
    </source>
</evidence>
<dbReference type="GO" id="GO:0005829">
    <property type="term" value="C:cytosol"/>
    <property type="evidence" value="ECO:0007669"/>
    <property type="project" value="TreeGrafter"/>
</dbReference>
<dbReference type="CDD" id="cd21377">
    <property type="entry name" value="CTWD_Cns1-like"/>
    <property type="match status" value="1"/>
</dbReference>
<evidence type="ECO:0000313" key="8">
    <source>
        <dbReference type="Proteomes" id="UP000708148"/>
    </source>
</evidence>
<evidence type="ECO:0000259" key="6">
    <source>
        <dbReference type="Pfam" id="PF18972"/>
    </source>
</evidence>
<dbReference type="SMART" id="SM00028">
    <property type="entry name" value="TPR"/>
    <property type="match status" value="3"/>
</dbReference>
<gene>
    <name evidence="7" type="ORF">OSTQU699_LOCUS8753</name>
</gene>
<evidence type="ECO:0000256" key="3">
    <source>
        <dbReference type="ARBA" id="ARBA00023602"/>
    </source>
</evidence>
<evidence type="ECO:0000313" key="7">
    <source>
        <dbReference type="EMBL" id="CAD7703396.1"/>
    </source>
</evidence>
<dbReference type="GO" id="GO:0006457">
    <property type="term" value="P:protein folding"/>
    <property type="evidence" value="ECO:0007669"/>
    <property type="project" value="TreeGrafter"/>
</dbReference>
<dbReference type="GO" id="GO:0030544">
    <property type="term" value="F:Hsp70 protein binding"/>
    <property type="evidence" value="ECO:0007669"/>
    <property type="project" value="TreeGrafter"/>
</dbReference>
<dbReference type="GO" id="GO:0005634">
    <property type="term" value="C:nucleus"/>
    <property type="evidence" value="ECO:0007669"/>
    <property type="project" value="TreeGrafter"/>
</dbReference>
<dbReference type="OrthoDB" id="420195at2759"/>
<keyword evidence="8" id="KW-1185">Reference proteome</keyword>
<proteinExistence type="inferred from homology"/>
<dbReference type="AlphaFoldDB" id="A0A8S1J7U8"/>
<dbReference type="SUPFAM" id="SSF48452">
    <property type="entry name" value="TPR-like"/>
    <property type="match status" value="1"/>
</dbReference>
<feature type="region of interest" description="Disordered" evidence="5">
    <location>
        <begin position="1"/>
        <end position="29"/>
    </location>
</feature>
<keyword evidence="2 4" id="KW-0802">TPR repeat</keyword>
<protein>
    <recommendedName>
        <fullName evidence="6">Cns1/TTC4 wheel domain-containing protein</fullName>
    </recommendedName>
</protein>
<organism evidence="7 8">
    <name type="scientific">Ostreobium quekettii</name>
    <dbReference type="NCBI Taxonomy" id="121088"/>
    <lineage>
        <taxon>Eukaryota</taxon>
        <taxon>Viridiplantae</taxon>
        <taxon>Chlorophyta</taxon>
        <taxon>core chlorophytes</taxon>
        <taxon>Ulvophyceae</taxon>
        <taxon>TCBD clade</taxon>
        <taxon>Bryopsidales</taxon>
        <taxon>Ostreobineae</taxon>
        <taxon>Ostreobiaceae</taxon>
        <taxon>Ostreobium</taxon>
    </lineage>
</organism>
<dbReference type="Gene3D" id="1.25.40.10">
    <property type="entry name" value="Tetratricopeptide repeat domain"/>
    <property type="match status" value="1"/>
</dbReference>
<dbReference type="InterPro" id="IPR019734">
    <property type="entry name" value="TPR_rpt"/>
</dbReference>
<dbReference type="PANTHER" id="PTHR46035">
    <property type="entry name" value="TETRATRICOPEPTIDE REPEAT PROTEIN 4"/>
    <property type="match status" value="1"/>
</dbReference>
<keyword evidence="1" id="KW-0677">Repeat</keyword>
<dbReference type="GO" id="GO:0051879">
    <property type="term" value="F:Hsp90 protein binding"/>
    <property type="evidence" value="ECO:0007669"/>
    <property type="project" value="InterPro"/>
</dbReference>
<dbReference type="PROSITE" id="PS50005">
    <property type="entry name" value="TPR"/>
    <property type="match status" value="1"/>
</dbReference>
<reference evidence="7" key="1">
    <citation type="submission" date="2020-12" db="EMBL/GenBank/DDBJ databases">
        <authorList>
            <person name="Iha C."/>
        </authorList>
    </citation>
    <scope>NUCLEOTIDE SEQUENCE</scope>
</reference>
<comment type="similarity">
    <text evidence="3">Belongs to the TTC4 family.</text>
</comment>
<dbReference type="Pfam" id="PF18972">
    <property type="entry name" value="Wheel"/>
    <property type="match status" value="1"/>
</dbReference>
<accession>A0A8S1J7U8</accession>
<sequence length="371" mass="41515">MGDGMRNEGPSNEELPALFWDETPERPEEHPDYAALEALREESTPEENAENYKNQGNERIRVANKLKKKFYFQEAIKYYTKGIDIKCKDDNLVSTLYGNRAQGELLLGNWRRALNDARQAIEINPNNLKAYYRAAKAALKLSEAQVAIQMCEAGLALDPGSTDLQKMLEDARRRHGEFLAAQEKKRKQREDAEKLAAAMMGKGIKFCPEEYKVAGAAPRLDESGLVHLPLLFIYPETMQRDVVQDACEADTLAEHLDVMFGEGVEPLPWDAKREYVRSNIELYYLAHAGAPLTQSQLASALEGESAPARSDAGPRRYGKNAASWVKVNERSTLLETLAAPDHVVPGAPMFFVVAGGSEYRDRFLKYGVDSL</sequence>
<feature type="domain" description="Cns1/TTC4 wheel" evidence="6">
    <location>
        <begin position="226"/>
        <end position="286"/>
    </location>
</feature>